<reference evidence="2" key="1">
    <citation type="submission" date="2003-05" db="EMBL/GenBank/DDBJ databases">
        <title>Characterization of the transfer region of the conjugative 60 kb plasmid pBI709.</title>
        <authorList>
            <person name="Battermann A."/>
            <person name="Disque-Kochem C."/>
            <person name="Dreiseikelmann B."/>
        </authorList>
    </citation>
    <scope>NUCLEOTIDE SEQUENCE</scope>
    <source>
        <plasmid evidence="2">pBI709</plasmid>
    </source>
</reference>
<geneLocation type="plasmid" evidence="2">
    <name>pBI709</name>
</geneLocation>
<keyword evidence="2" id="KW-0614">Plasmid</keyword>
<name>Q7X3K3_PSEPU</name>
<evidence type="ECO:0000256" key="1">
    <source>
        <dbReference type="SAM" id="MobiDB-lite"/>
    </source>
</evidence>
<evidence type="ECO:0000313" key="2">
    <source>
        <dbReference type="EMBL" id="AAP57241.1"/>
    </source>
</evidence>
<organism evidence="2">
    <name type="scientific">Pseudomonas putida</name>
    <name type="common">Arthrobacter siderocapsulatus</name>
    <dbReference type="NCBI Taxonomy" id="303"/>
    <lineage>
        <taxon>Bacteria</taxon>
        <taxon>Pseudomonadati</taxon>
        <taxon>Pseudomonadota</taxon>
        <taxon>Gammaproteobacteria</taxon>
        <taxon>Pseudomonadales</taxon>
        <taxon>Pseudomonadaceae</taxon>
        <taxon>Pseudomonas</taxon>
    </lineage>
</organism>
<feature type="region of interest" description="Disordered" evidence="1">
    <location>
        <begin position="85"/>
        <end position="105"/>
    </location>
</feature>
<dbReference type="EMBL" id="AY299015">
    <property type="protein sequence ID" value="AAP57241.1"/>
    <property type="molecule type" value="Genomic_DNA"/>
</dbReference>
<accession>Q7X3K3</accession>
<proteinExistence type="predicted"/>
<protein>
    <submittedName>
        <fullName evidence="2">Uncharacterized protein</fullName>
    </submittedName>
</protein>
<dbReference type="AlphaFoldDB" id="Q7X3K3"/>
<sequence>MTADWKNIGLPKWYDCKLGRMKDRTLARLVGTTQHRIRQRRLMFGIAAYTVDRVIEPFRDLLGVESDPAIAARCGVSVSSVTTYRESQGIPPRPRPTPRKQRIPANHPVRPYKALLGLVTDQDIAKLSGATVATVKALREAFGFGPAAPLPESPNPVPLPNYQGPWLGFESLFGTMSSAKISRAVGVPFLVVEQRREFLGIKPYQRVSRVARYEHLLGMVSNNVLAKLAGVAPSRIADIRKSKGHNC</sequence>